<keyword evidence="2" id="KW-0186">Copper</keyword>
<dbReference type="InterPro" id="IPR007348">
    <property type="entry name" value="CopC_dom"/>
</dbReference>
<dbReference type="Pfam" id="PF04234">
    <property type="entry name" value="CopC"/>
    <property type="match status" value="1"/>
</dbReference>
<dbReference type="Proteomes" id="UP000198755">
    <property type="component" value="Unassembled WGS sequence"/>
</dbReference>
<keyword evidence="5" id="KW-1185">Reference proteome</keyword>
<dbReference type="STRING" id="1612308.SAMN05444581_11561"/>
<evidence type="ECO:0000313" key="4">
    <source>
        <dbReference type="EMBL" id="SFK69132.1"/>
    </source>
</evidence>
<organism evidence="4 5">
    <name type="scientific">Methylocapsa palsarum</name>
    <dbReference type="NCBI Taxonomy" id="1612308"/>
    <lineage>
        <taxon>Bacteria</taxon>
        <taxon>Pseudomonadati</taxon>
        <taxon>Pseudomonadota</taxon>
        <taxon>Alphaproteobacteria</taxon>
        <taxon>Hyphomicrobiales</taxon>
        <taxon>Beijerinckiaceae</taxon>
        <taxon>Methylocapsa</taxon>
    </lineage>
</organism>
<evidence type="ECO:0000256" key="1">
    <source>
        <dbReference type="ARBA" id="ARBA00022729"/>
    </source>
</evidence>
<dbReference type="InterPro" id="IPR014756">
    <property type="entry name" value="Ig_E-set"/>
</dbReference>
<dbReference type="GO" id="GO:0042597">
    <property type="term" value="C:periplasmic space"/>
    <property type="evidence" value="ECO:0007669"/>
    <property type="project" value="InterPro"/>
</dbReference>
<dbReference type="SUPFAM" id="SSF81296">
    <property type="entry name" value="E set domains"/>
    <property type="match status" value="1"/>
</dbReference>
<evidence type="ECO:0000259" key="3">
    <source>
        <dbReference type="Pfam" id="PF04234"/>
    </source>
</evidence>
<evidence type="ECO:0000313" key="5">
    <source>
        <dbReference type="Proteomes" id="UP000198755"/>
    </source>
</evidence>
<keyword evidence="1" id="KW-0732">Signal</keyword>
<dbReference type="GO" id="GO:0046688">
    <property type="term" value="P:response to copper ion"/>
    <property type="evidence" value="ECO:0007669"/>
    <property type="project" value="InterPro"/>
</dbReference>
<dbReference type="GO" id="GO:0005507">
    <property type="term" value="F:copper ion binding"/>
    <property type="evidence" value="ECO:0007669"/>
    <property type="project" value="InterPro"/>
</dbReference>
<dbReference type="EMBL" id="FOSN01000015">
    <property type="protein sequence ID" value="SFK69132.1"/>
    <property type="molecule type" value="Genomic_DNA"/>
</dbReference>
<name>A0A1I4BJU8_9HYPH</name>
<feature type="domain" description="CopC" evidence="3">
    <location>
        <begin position="31"/>
        <end position="123"/>
    </location>
</feature>
<dbReference type="InterPro" id="IPR014755">
    <property type="entry name" value="Cu-Rt/internalin_Ig-like"/>
</dbReference>
<proteinExistence type="predicted"/>
<gene>
    <name evidence="4" type="ORF">SAMN05444581_11561</name>
</gene>
<protein>
    <recommendedName>
        <fullName evidence="3">CopC domain-containing protein</fullName>
    </recommendedName>
</protein>
<accession>A0A1I4BJU8</accession>
<evidence type="ECO:0000256" key="2">
    <source>
        <dbReference type="ARBA" id="ARBA00023008"/>
    </source>
</evidence>
<sequence>MRRRVKLFVVWILIALWPTATKALFRGQAILNRAVPGVGATVGLPPAELLLSFNHDVAPALSGVGVADSNGRSVPAGQPEPVAGRAYELRVRLGRALKPGVYTVDWSVVSRGAPSSGVYRFTVAP</sequence>
<reference evidence="4 5" key="1">
    <citation type="submission" date="2016-10" db="EMBL/GenBank/DDBJ databases">
        <authorList>
            <person name="de Groot N.N."/>
        </authorList>
    </citation>
    <scope>NUCLEOTIDE SEQUENCE [LARGE SCALE GENOMIC DNA]</scope>
    <source>
        <strain evidence="4 5">NE2</strain>
    </source>
</reference>
<dbReference type="Gene3D" id="2.60.40.1220">
    <property type="match status" value="1"/>
</dbReference>
<dbReference type="AlphaFoldDB" id="A0A1I4BJU8"/>